<dbReference type="SMART" id="SM00304">
    <property type="entry name" value="HAMP"/>
    <property type="match status" value="1"/>
</dbReference>
<evidence type="ECO:0000313" key="4">
    <source>
        <dbReference type="EMBL" id="MEQ6290835.1"/>
    </source>
</evidence>
<sequence length="570" mass="62101">MKYGIAVKLALLLAAVGICASALTGAYSYGVSRSLLVESSQQSLVAATQVLGRRVDTSLEEIARNLQVLANHPSVRRTLKQPDPQMNAQLAELFELMMQANPAYFQIRLISADNFGLEQVRVDRLGPSFINVPEADLQEKGHFSYVSETLQLPSGTVYMSRITINHERGVYTGAERPSMQLAMPVRDTDGKALGVVVINLDVDGMFALLATDLPLDFRLFLANGQGDILIHPDHSKTFGFDRGRRVLLQDEFAATRSLVTGATSQVVFQQPTTDGLLQPVVMAFVRQPLKLRSEEGQLYVGLAQPLSSVREGARHLGLLIMISVLGFGLLGLLGTLFLARLVLRPLRQLIAAANLFGRGQEIGYLPLDRQDEIGELARSFQQMQRQIGEQLGSLHASQEQLKQMAQYDALTELPNRRMLQDRLDLAIARARRHGGCAAVLFIDLDNFKDINDGWGHDAGDAVLVAVAQRLRLSVRDTDTVARLGGDEFVVLLDGPDTERDAALIAGKLIDCLSPGIPFQGGTLRVAASIGISIFPQHGITAPQLLMAADRAMYSVKANGRGGFGFAVLQD</sequence>
<feature type="transmembrane region" description="Helical" evidence="1">
    <location>
        <begin position="316"/>
        <end position="339"/>
    </location>
</feature>
<dbReference type="Pfam" id="PF21623">
    <property type="entry name" value="HK_sensor_dom_bact"/>
    <property type="match status" value="1"/>
</dbReference>
<reference evidence="4" key="1">
    <citation type="submission" date="2024-06" db="EMBL/GenBank/DDBJ databases">
        <title>Genome sequence of Vogesella sp. MAHUQ-64.</title>
        <authorList>
            <person name="Huq M.A."/>
        </authorList>
    </citation>
    <scope>NUCLEOTIDE SEQUENCE</scope>
    <source>
        <strain evidence="4">MAHUQ-64</strain>
    </source>
</reference>
<dbReference type="Proteomes" id="UP001433638">
    <property type="component" value="Unassembled WGS sequence"/>
</dbReference>
<accession>A0ABV1M586</accession>
<dbReference type="Gene3D" id="3.30.70.270">
    <property type="match status" value="1"/>
</dbReference>
<keyword evidence="5" id="KW-1185">Reference proteome</keyword>
<proteinExistence type="predicted"/>
<dbReference type="InterPro" id="IPR052163">
    <property type="entry name" value="DGC-Regulatory_Protein"/>
</dbReference>
<keyword evidence="1" id="KW-1133">Transmembrane helix</keyword>
<dbReference type="GO" id="GO:0052621">
    <property type="term" value="F:diguanylate cyclase activity"/>
    <property type="evidence" value="ECO:0007669"/>
    <property type="project" value="UniProtKB-EC"/>
</dbReference>
<dbReference type="EMBL" id="JBEFLD010000004">
    <property type="protein sequence ID" value="MEQ6290835.1"/>
    <property type="molecule type" value="Genomic_DNA"/>
</dbReference>
<dbReference type="CDD" id="cd01949">
    <property type="entry name" value="GGDEF"/>
    <property type="match status" value="1"/>
</dbReference>
<dbReference type="Pfam" id="PF00990">
    <property type="entry name" value="GGDEF"/>
    <property type="match status" value="1"/>
</dbReference>
<organism evidence="4 5">
    <name type="scientific">Vogesella oryzagri</name>
    <dbReference type="NCBI Taxonomy" id="3160864"/>
    <lineage>
        <taxon>Bacteria</taxon>
        <taxon>Pseudomonadati</taxon>
        <taxon>Pseudomonadota</taxon>
        <taxon>Betaproteobacteria</taxon>
        <taxon>Neisseriales</taxon>
        <taxon>Chromobacteriaceae</taxon>
        <taxon>Vogesella</taxon>
    </lineage>
</organism>
<dbReference type="InterPro" id="IPR003660">
    <property type="entry name" value="HAMP_dom"/>
</dbReference>
<evidence type="ECO:0000313" key="5">
    <source>
        <dbReference type="Proteomes" id="UP001433638"/>
    </source>
</evidence>
<dbReference type="EC" id="2.7.7.65" evidence="4"/>
<comment type="caution">
    <text evidence="4">The sequence shown here is derived from an EMBL/GenBank/DDBJ whole genome shotgun (WGS) entry which is preliminary data.</text>
</comment>
<keyword evidence="4" id="KW-0808">Transferase</keyword>
<dbReference type="RefSeq" id="WP_349586802.1">
    <property type="nucleotide sequence ID" value="NZ_JBEFLD010000004.1"/>
</dbReference>
<feature type="domain" description="HAMP" evidence="2">
    <location>
        <begin position="340"/>
        <end position="392"/>
    </location>
</feature>
<feature type="domain" description="GGDEF" evidence="3">
    <location>
        <begin position="435"/>
        <end position="568"/>
    </location>
</feature>
<dbReference type="InterPro" id="IPR043128">
    <property type="entry name" value="Rev_trsase/Diguanyl_cyclase"/>
</dbReference>
<dbReference type="InterPro" id="IPR029151">
    <property type="entry name" value="Sensor-like_sf"/>
</dbReference>
<dbReference type="PROSITE" id="PS50885">
    <property type="entry name" value="HAMP"/>
    <property type="match status" value="1"/>
</dbReference>
<keyword evidence="1" id="KW-0812">Transmembrane</keyword>
<gene>
    <name evidence="4" type="ORF">ABNW52_09425</name>
</gene>
<dbReference type="PROSITE" id="PS50887">
    <property type="entry name" value="GGDEF"/>
    <property type="match status" value="1"/>
</dbReference>
<dbReference type="Pfam" id="PF00672">
    <property type="entry name" value="HAMP"/>
    <property type="match status" value="1"/>
</dbReference>
<dbReference type="CDD" id="cd18773">
    <property type="entry name" value="PDC1_HK_sensor"/>
    <property type="match status" value="1"/>
</dbReference>
<name>A0ABV1M586_9NEIS</name>
<dbReference type="InterPro" id="IPR000160">
    <property type="entry name" value="GGDEF_dom"/>
</dbReference>
<dbReference type="SUPFAM" id="SSF158472">
    <property type="entry name" value="HAMP domain-like"/>
    <property type="match status" value="1"/>
</dbReference>
<evidence type="ECO:0000259" key="3">
    <source>
        <dbReference type="PROSITE" id="PS50887"/>
    </source>
</evidence>
<dbReference type="SMART" id="SM00267">
    <property type="entry name" value="GGDEF"/>
    <property type="match status" value="1"/>
</dbReference>
<dbReference type="PANTHER" id="PTHR46663:SF3">
    <property type="entry name" value="SLL0267 PROTEIN"/>
    <property type="match status" value="1"/>
</dbReference>
<keyword evidence="1" id="KW-0472">Membrane</keyword>
<dbReference type="Gene3D" id="3.30.450.20">
    <property type="entry name" value="PAS domain"/>
    <property type="match status" value="1"/>
</dbReference>
<dbReference type="NCBIfam" id="TIGR00254">
    <property type="entry name" value="GGDEF"/>
    <property type="match status" value="1"/>
</dbReference>
<evidence type="ECO:0000256" key="1">
    <source>
        <dbReference type="SAM" id="Phobius"/>
    </source>
</evidence>
<dbReference type="InterPro" id="IPR048760">
    <property type="entry name" value="VP0354-like_sensor_dom"/>
</dbReference>
<dbReference type="InterPro" id="IPR029787">
    <property type="entry name" value="Nucleotide_cyclase"/>
</dbReference>
<keyword evidence="4" id="KW-0548">Nucleotidyltransferase</keyword>
<dbReference type="SUPFAM" id="SSF55073">
    <property type="entry name" value="Nucleotide cyclase"/>
    <property type="match status" value="1"/>
</dbReference>
<dbReference type="PANTHER" id="PTHR46663">
    <property type="entry name" value="DIGUANYLATE CYCLASE DGCT-RELATED"/>
    <property type="match status" value="1"/>
</dbReference>
<evidence type="ECO:0000259" key="2">
    <source>
        <dbReference type="PROSITE" id="PS50885"/>
    </source>
</evidence>
<dbReference type="SUPFAM" id="SSF103190">
    <property type="entry name" value="Sensory domain-like"/>
    <property type="match status" value="1"/>
</dbReference>
<protein>
    <submittedName>
        <fullName evidence="4">Diguanylate cyclase</fullName>
        <ecNumber evidence="4">2.7.7.65</ecNumber>
    </submittedName>
</protein>
<dbReference type="CDD" id="cd06225">
    <property type="entry name" value="HAMP"/>
    <property type="match status" value="1"/>
</dbReference>
<dbReference type="Gene3D" id="6.10.340.10">
    <property type="match status" value="1"/>
</dbReference>